<dbReference type="EMBL" id="VTET01000003">
    <property type="protein sequence ID" value="TYS73058.1"/>
    <property type="molecule type" value="Genomic_DNA"/>
</dbReference>
<dbReference type="Proteomes" id="UP000324517">
    <property type="component" value="Unassembled WGS sequence"/>
</dbReference>
<proteinExistence type="predicted"/>
<evidence type="ECO:0000313" key="2">
    <source>
        <dbReference type="Proteomes" id="UP000324517"/>
    </source>
</evidence>
<comment type="caution">
    <text evidence="1">The sequence shown here is derived from an EMBL/GenBank/DDBJ whole genome shotgun (WGS) entry which is preliminary data.</text>
</comment>
<name>A0A5D4TE78_9BACI</name>
<reference evidence="1 2" key="1">
    <citation type="submission" date="2019-08" db="EMBL/GenBank/DDBJ databases">
        <title>Bacillus genomes from the desert of Cuatro Cienegas, Coahuila.</title>
        <authorList>
            <person name="Olmedo-Alvarez G."/>
        </authorList>
    </citation>
    <scope>NUCLEOTIDE SEQUENCE [LARGE SCALE GENOMIC DNA]</scope>
    <source>
        <strain evidence="1 2">CH98b_3T</strain>
    </source>
</reference>
<gene>
    <name evidence="1" type="ORF">FZC75_08355</name>
</gene>
<dbReference type="AlphaFoldDB" id="A0A5D4TE78"/>
<dbReference type="OrthoDB" id="9781481at2"/>
<protein>
    <submittedName>
        <fullName evidence="1">Uncharacterized protein</fullName>
    </submittedName>
</protein>
<sequence>MSTWIIRGESIHSQTNTIIYQLDMYEQFQAQGLNVGDKVFYSDSTHITCICKIMSITIIDRITITMQIIDDHHTLANTHLRKIWGLKNLDIFKLEDIKMLLLNEKEEKLLDSIWKAPGTLEGMAKYEHLDNYLFQFKSAADDWLREEEKQKSRYQFFKNFSKEENLATMNWEYFEAIGEQLPAFQMPLLKEQALGKQKASMYVYRKSFLDLLFGESNMEVRLDNFYSSTDSKLPGFGQKSLGELLHYLLPNYYCSFTNQEMYAIEHLYKETLSISIKEKYSIGSRIYHYQKLINQSYLIEKYLTIVGRKTDLPIYYEISCFLRFVYNALKNKESFNVPSDRKECAQYWMYTIPHSVNPGLFLDGKILTLYHRKLGDIRQYKTKQEVWKQHRQLYKNSHVPYLKTSALFQFCHEMKEGDYVFIKRKEGQIVAFGQITSDYLFPQFPYAPSYRKVKWLKTGKWVIDGRLYYRNRLINLSRYENTLTYLLELISE</sequence>
<evidence type="ECO:0000313" key="1">
    <source>
        <dbReference type="EMBL" id="TYS73058.1"/>
    </source>
</evidence>
<organism evidence="1 2">
    <name type="scientific">Sutcliffiella horikoshii</name>
    <dbReference type="NCBI Taxonomy" id="79883"/>
    <lineage>
        <taxon>Bacteria</taxon>
        <taxon>Bacillati</taxon>
        <taxon>Bacillota</taxon>
        <taxon>Bacilli</taxon>
        <taxon>Bacillales</taxon>
        <taxon>Bacillaceae</taxon>
        <taxon>Sutcliffiella</taxon>
    </lineage>
</organism>
<dbReference type="RefSeq" id="WP_148978973.1">
    <property type="nucleotide sequence ID" value="NZ_JBNILM010000002.1"/>
</dbReference>
<accession>A0A5D4TE78</accession>